<evidence type="ECO:0000256" key="3">
    <source>
        <dbReference type="ARBA" id="ARBA00022732"/>
    </source>
</evidence>
<dbReference type="InterPro" id="IPR005181">
    <property type="entry name" value="SASA"/>
</dbReference>
<dbReference type="Pfam" id="PF03906">
    <property type="entry name" value="Phage_T7_tail"/>
    <property type="match status" value="1"/>
</dbReference>
<dbReference type="OrthoDB" id="1721at10239"/>
<evidence type="ECO:0000313" key="12">
    <source>
        <dbReference type="Proteomes" id="UP000000335"/>
    </source>
</evidence>
<evidence type="ECO:0000259" key="10">
    <source>
        <dbReference type="Pfam" id="PF03906"/>
    </source>
</evidence>
<keyword evidence="6" id="KW-0946">Virion</keyword>
<evidence type="ECO:0000256" key="1">
    <source>
        <dbReference type="ARBA" id="ARBA00004328"/>
    </source>
</evidence>
<gene>
    <name evidence="11" type="ORF">Vi06_43</name>
</gene>
<keyword evidence="8" id="KW-1160">Virus entry into host cell</keyword>
<dbReference type="InterPro" id="IPR052940">
    <property type="entry name" value="Carb_Esterase_6"/>
</dbReference>
<dbReference type="InterPro" id="IPR011049">
    <property type="entry name" value="Serralysin-like_metalloprot_C"/>
</dbReference>
<dbReference type="GO" id="GO:0016787">
    <property type="term" value="F:hydrolase activity"/>
    <property type="evidence" value="ECO:0007669"/>
    <property type="project" value="UniProtKB-KW"/>
</dbReference>
<protein>
    <submittedName>
        <fullName evidence="11">Predicted tail fiber protein</fullName>
    </submittedName>
</protein>
<keyword evidence="7" id="KW-1233">Viral attachment to host adhesion receptor</keyword>
<dbReference type="GO" id="GO:0098015">
    <property type="term" value="C:virus tail"/>
    <property type="evidence" value="ECO:0007669"/>
    <property type="project" value="UniProtKB-KW"/>
</dbReference>
<evidence type="ECO:0000313" key="11">
    <source>
        <dbReference type="EMBL" id="CBV65241.1"/>
    </source>
</evidence>
<keyword evidence="5" id="KW-1161">Viral attachment to host cell</keyword>
<keyword evidence="4" id="KW-0378">Hydrolase</keyword>
<evidence type="ECO:0000256" key="7">
    <source>
        <dbReference type="ARBA" id="ARBA00023165"/>
    </source>
</evidence>
<name>E1XUC0_9CAUD</name>
<dbReference type="Gene3D" id="3.40.50.1110">
    <property type="entry name" value="SGNH hydrolase"/>
    <property type="match status" value="1"/>
</dbReference>
<dbReference type="KEGG" id="vg:10324347"/>
<dbReference type="InterPro" id="IPR036514">
    <property type="entry name" value="SGNH_hydro_sf"/>
</dbReference>
<reference evidence="11 12" key="1">
    <citation type="journal article" date="2010" name="J. Bacteriol.">
        <title>A conserved acetyl esterase domain targets diverse bacteriophages to the Vi capsular receptor of Salmonella enterica serovar Typhi.</title>
        <authorList>
            <person name="Pickard D."/>
            <person name="Toribio A.L."/>
            <person name="Petty N.K."/>
            <person name="van Tonder A."/>
            <person name="Yu L."/>
            <person name="Goulding D."/>
            <person name="Barrell B."/>
            <person name="Rance R."/>
            <person name="Harris D."/>
            <person name="Wetter M."/>
            <person name="Wain J."/>
            <person name="Choudhary J."/>
            <person name="Thomson N."/>
            <person name="Dougan G."/>
        </authorList>
    </citation>
    <scope>NUCLEOTIDE SEQUENCE [LARGE SCALE GENOMIC DNA]</scope>
</reference>
<feature type="domain" description="Sialate O-acetylesterase" evidence="9">
    <location>
        <begin position="200"/>
        <end position="408"/>
    </location>
</feature>
<dbReference type="GO" id="GO:0046718">
    <property type="term" value="P:symbiont entry into host cell"/>
    <property type="evidence" value="ECO:0007669"/>
    <property type="project" value="UniProtKB-KW"/>
</dbReference>
<keyword evidence="2" id="KW-0945">Host-virus interaction</keyword>
<keyword evidence="3" id="KW-1227">Viral tail protein</keyword>
<dbReference type="GeneID" id="10324347"/>
<proteinExistence type="predicted"/>
<dbReference type="Proteomes" id="UP000000335">
    <property type="component" value="Segment"/>
</dbReference>
<evidence type="ECO:0000256" key="6">
    <source>
        <dbReference type="ARBA" id="ARBA00022844"/>
    </source>
</evidence>
<feature type="domain" description="Bacteriophage T7 tail fibre protein-like N-terminal" evidence="10">
    <location>
        <begin position="1"/>
        <end position="131"/>
    </location>
</feature>
<dbReference type="EMBL" id="FR667955">
    <property type="protein sequence ID" value="CBV65241.1"/>
    <property type="molecule type" value="Genomic_DNA"/>
</dbReference>
<dbReference type="RefSeq" id="YP_004306691.1">
    <property type="nucleotide sequence ID" value="NC_015271.1"/>
</dbReference>
<evidence type="ECO:0000256" key="2">
    <source>
        <dbReference type="ARBA" id="ARBA00022581"/>
    </source>
</evidence>
<organism evidence="11 12">
    <name type="scientific">Salmonella phage Vi06</name>
    <dbReference type="NCBI Taxonomy" id="866889"/>
    <lineage>
        <taxon>Viruses</taxon>
        <taxon>Duplodnaviria</taxon>
        <taxon>Heunggongvirae</taxon>
        <taxon>Uroviricota</taxon>
        <taxon>Caudoviricetes</taxon>
        <taxon>Autographivirales</taxon>
        <taxon>Autotranscriptaviridae</taxon>
        <taxon>Studiervirinae</taxon>
        <taxon>Teseptimavirus</taxon>
        <taxon>Teseptimavirus Vi06</taxon>
    </lineage>
</organism>
<evidence type="ECO:0000256" key="4">
    <source>
        <dbReference type="ARBA" id="ARBA00022801"/>
    </source>
</evidence>
<sequence length="657" mass="71595">MANVIKTVLTYPLDGSTYDFNISFEYLARKFIVVTLIGTDRRVLTLNTDYRFATRTTISLIKAWGPDDGYTTIELRRVTSATDRLVDFTDGSILRAYDLNIAQIQTMHVAEEARDLTADNLGVNNDGDLDARGRRIVNVKDPTLPQDAATKNYVDLVSGGEGSAGKALEELAKPNGAYKIGLGDSTVGDIIGRRTYIVGITGQSNAAGARAGGPNPANPNIKVWDGATNSWGSSDYTKPPFSRSNPHGNNGNNNIGLAYAHRLIDEHKADQVFVIFDAVGGKPIEEWVDNDKNSPRYKGFTDKVVAALATPEVALTGRTKLDCLIWAQGEGNALTDTMEDYLGKFKKLDEQFRSETWMTETTPMYVMGMSGLHTRYQVWQAQIAYCENSNRNCVYVNSTGLKTQYDETRGDDYTHWLGNSLWLHGYERIWEASHGKGMTHRTQMPPFYARGSGPWSGQADAIAMFSSLVSIGSATKKFPIDGPSAQGSITWGLNCKADGNYTMAGGHTVTTANTAKYSFAWGRNISIGENANYSAGFGKDNVLNGSYQFAVGRGHNLNDDKTQALGHFSKYTTPQDNPVILQVGAGTSDTTRKNGLTVRSDGAVEICTNTQHDPSQNTEIVFQYAGNTSVVLKMRGTDGVVRKAVIGLTAESAQAQE</sequence>
<evidence type="ECO:0000259" key="9">
    <source>
        <dbReference type="Pfam" id="PF03629"/>
    </source>
</evidence>
<accession>E1XUC0</accession>
<dbReference type="PANTHER" id="PTHR31988:SF19">
    <property type="entry name" value="9-O-ACETYL-N-ACETYLNEURAMINIC ACID DEACETYLASE-RELATED"/>
    <property type="match status" value="1"/>
</dbReference>
<comment type="subcellular location">
    <subcellularLocation>
        <location evidence="1">Virion</location>
    </subcellularLocation>
</comment>
<dbReference type="PANTHER" id="PTHR31988">
    <property type="entry name" value="ESTERASE, PUTATIVE (DUF303)-RELATED"/>
    <property type="match status" value="1"/>
</dbReference>
<dbReference type="SMR" id="E1XUC0"/>
<dbReference type="SUPFAM" id="SSF101967">
    <property type="entry name" value="Adhesin YadA, collagen-binding domain"/>
    <property type="match status" value="1"/>
</dbReference>
<dbReference type="GO" id="GO:0098671">
    <property type="term" value="P:adhesion receptor-mediated virion attachment to host cell"/>
    <property type="evidence" value="ECO:0007669"/>
    <property type="project" value="UniProtKB-KW"/>
</dbReference>
<evidence type="ECO:0000256" key="8">
    <source>
        <dbReference type="ARBA" id="ARBA00023296"/>
    </source>
</evidence>
<keyword evidence="12" id="KW-1185">Reference proteome</keyword>
<dbReference type="SUPFAM" id="SSF52266">
    <property type="entry name" value="SGNH hydrolase"/>
    <property type="match status" value="1"/>
</dbReference>
<dbReference type="InterPro" id="IPR005604">
    <property type="entry name" value="Phage_T7_tail_fibre-like_N"/>
</dbReference>
<dbReference type="Pfam" id="PF03629">
    <property type="entry name" value="SASA"/>
    <property type="match status" value="1"/>
</dbReference>
<evidence type="ECO:0000256" key="5">
    <source>
        <dbReference type="ARBA" id="ARBA00022804"/>
    </source>
</evidence>
<dbReference type="Gene3D" id="2.150.10.10">
    <property type="entry name" value="Serralysin-like metalloprotease, C-terminal"/>
    <property type="match status" value="1"/>
</dbReference>